<evidence type="ECO:0008006" key="4">
    <source>
        <dbReference type="Google" id="ProtNLM"/>
    </source>
</evidence>
<accession>A0AAV5TBC7</accession>
<gene>
    <name evidence="2" type="ORF">PENTCL1PPCAC_14774</name>
</gene>
<keyword evidence="1" id="KW-0812">Transmembrane</keyword>
<keyword evidence="1" id="KW-0472">Membrane</keyword>
<evidence type="ECO:0000313" key="3">
    <source>
        <dbReference type="Proteomes" id="UP001432027"/>
    </source>
</evidence>
<evidence type="ECO:0000256" key="1">
    <source>
        <dbReference type="SAM" id="Phobius"/>
    </source>
</evidence>
<feature type="non-terminal residue" evidence="2">
    <location>
        <position position="1"/>
    </location>
</feature>
<keyword evidence="3" id="KW-1185">Reference proteome</keyword>
<proteinExistence type="predicted"/>
<organism evidence="2 3">
    <name type="scientific">Pristionchus entomophagus</name>
    <dbReference type="NCBI Taxonomy" id="358040"/>
    <lineage>
        <taxon>Eukaryota</taxon>
        <taxon>Metazoa</taxon>
        <taxon>Ecdysozoa</taxon>
        <taxon>Nematoda</taxon>
        <taxon>Chromadorea</taxon>
        <taxon>Rhabditida</taxon>
        <taxon>Rhabditina</taxon>
        <taxon>Diplogasteromorpha</taxon>
        <taxon>Diplogasteroidea</taxon>
        <taxon>Neodiplogasteridae</taxon>
        <taxon>Pristionchus</taxon>
    </lineage>
</organism>
<feature type="non-terminal residue" evidence="2">
    <location>
        <position position="80"/>
    </location>
</feature>
<sequence>SFMEYVCYHKACYALAVFSKYDSELTVAEDLVISALTITEFMFLTFFAVLLGVVAMTVGKSSLFHRNMMRISSFLIVLLY</sequence>
<dbReference type="AlphaFoldDB" id="A0AAV5TBC7"/>
<evidence type="ECO:0000313" key="2">
    <source>
        <dbReference type="EMBL" id="GMS92599.1"/>
    </source>
</evidence>
<reference evidence="2" key="1">
    <citation type="submission" date="2023-10" db="EMBL/GenBank/DDBJ databases">
        <title>Genome assembly of Pristionchus species.</title>
        <authorList>
            <person name="Yoshida K."/>
            <person name="Sommer R.J."/>
        </authorList>
    </citation>
    <scope>NUCLEOTIDE SEQUENCE</scope>
    <source>
        <strain evidence="2">RS0144</strain>
    </source>
</reference>
<feature type="transmembrane region" description="Helical" evidence="1">
    <location>
        <begin position="31"/>
        <end position="59"/>
    </location>
</feature>
<dbReference type="Proteomes" id="UP001432027">
    <property type="component" value="Unassembled WGS sequence"/>
</dbReference>
<keyword evidence="1" id="KW-1133">Transmembrane helix</keyword>
<protein>
    <recommendedName>
        <fullName evidence="4">G protein-coupled receptor</fullName>
    </recommendedName>
</protein>
<comment type="caution">
    <text evidence="2">The sequence shown here is derived from an EMBL/GenBank/DDBJ whole genome shotgun (WGS) entry which is preliminary data.</text>
</comment>
<name>A0AAV5TBC7_9BILA</name>
<dbReference type="EMBL" id="BTSX01000004">
    <property type="protein sequence ID" value="GMS92599.1"/>
    <property type="molecule type" value="Genomic_DNA"/>
</dbReference>